<sequence length="198" mass="21520">MGRRRRRADVVVALVAALARGATAREYPATIGARDAGAATSSARARDDARATCENAHVDARRVVDDRGRACAWYEVDSVTGCCSTTTTAARYACDGCDESARCCRDYETCAACCQGPTHDVEAAMKRHARGRNQIATGFFEDAFEYCKSRCRTQPSVTFHENTYAYDTAYCYGDYPVNEDPVPAKGKKTFAGDSADES</sequence>
<dbReference type="RefSeq" id="XP_001418497.1">
    <property type="nucleotide sequence ID" value="XM_001418460.1"/>
</dbReference>
<evidence type="ECO:0000313" key="10">
    <source>
        <dbReference type="EMBL" id="ABO96790.1"/>
    </source>
</evidence>
<keyword evidence="5" id="KW-0472">Membrane</keyword>
<keyword evidence="3" id="KW-1133">Transmembrane helix</keyword>
<dbReference type="InterPro" id="IPR019352">
    <property type="entry name" value="SPRING1"/>
</dbReference>
<feature type="signal peptide" evidence="9">
    <location>
        <begin position="1"/>
        <end position="24"/>
    </location>
</feature>
<name>A4RZ19_OSTLU</name>
<comment type="similarity">
    <text evidence="7">Belongs to the SPRING family.</text>
</comment>
<proteinExistence type="inferred from homology"/>
<organism evidence="10 11">
    <name type="scientific">Ostreococcus lucimarinus (strain CCE9901)</name>
    <dbReference type="NCBI Taxonomy" id="436017"/>
    <lineage>
        <taxon>Eukaryota</taxon>
        <taxon>Viridiplantae</taxon>
        <taxon>Chlorophyta</taxon>
        <taxon>Mamiellophyceae</taxon>
        <taxon>Mamiellales</taxon>
        <taxon>Bathycoccaceae</taxon>
        <taxon>Ostreococcus</taxon>
    </lineage>
</organism>
<reference evidence="10 11" key="1">
    <citation type="journal article" date="2007" name="Proc. Natl. Acad. Sci. U.S.A.">
        <title>The tiny eukaryote Ostreococcus provides genomic insights into the paradox of plankton speciation.</title>
        <authorList>
            <person name="Palenik B."/>
            <person name="Grimwood J."/>
            <person name="Aerts A."/>
            <person name="Rouze P."/>
            <person name="Salamov A."/>
            <person name="Putnam N."/>
            <person name="Dupont C."/>
            <person name="Jorgensen R."/>
            <person name="Derelle E."/>
            <person name="Rombauts S."/>
            <person name="Zhou K."/>
            <person name="Otillar R."/>
            <person name="Merchant S.S."/>
            <person name="Podell S."/>
            <person name="Gaasterland T."/>
            <person name="Napoli C."/>
            <person name="Gendler K."/>
            <person name="Manuell A."/>
            <person name="Tai V."/>
            <person name="Vallon O."/>
            <person name="Piganeau G."/>
            <person name="Jancek S."/>
            <person name="Heijde M."/>
            <person name="Jabbari K."/>
            <person name="Bowler C."/>
            <person name="Lohr M."/>
            <person name="Robbens S."/>
            <person name="Werner G."/>
            <person name="Dubchak I."/>
            <person name="Pazour G.J."/>
            <person name="Ren Q."/>
            <person name="Paulsen I."/>
            <person name="Delwiche C."/>
            <person name="Schmutz J."/>
            <person name="Rokhsar D."/>
            <person name="Van de Peer Y."/>
            <person name="Moreau H."/>
            <person name="Grigoriev I.V."/>
        </authorList>
    </citation>
    <scope>NUCLEOTIDE SEQUENCE [LARGE SCALE GENOMIC DNA]</scope>
    <source>
        <strain evidence="10 11">CCE9901</strain>
    </source>
</reference>
<keyword evidence="9" id="KW-0732">Signal</keyword>
<dbReference type="EMBL" id="CP000586">
    <property type="protein sequence ID" value="ABO96790.1"/>
    <property type="molecule type" value="Genomic_DNA"/>
</dbReference>
<dbReference type="Pfam" id="PF10218">
    <property type="entry name" value="SPRING1"/>
    <property type="match status" value="1"/>
</dbReference>
<dbReference type="GO" id="GO:0000139">
    <property type="term" value="C:Golgi membrane"/>
    <property type="evidence" value="ECO:0007669"/>
    <property type="project" value="UniProtKB-SubCell"/>
</dbReference>
<dbReference type="AlphaFoldDB" id="A4RZ19"/>
<comment type="subcellular location">
    <subcellularLocation>
        <location evidence="1">Golgi apparatus membrane</location>
        <topology evidence="1">Single-pass membrane protein</topology>
    </subcellularLocation>
</comment>
<evidence type="ECO:0000256" key="5">
    <source>
        <dbReference type="ARBA" id="ARBA00023136"/>
    </source>
</evidence>
<accession>A4RZ19</accession>
<dbReference type="GO" id="GO:2000640">
    <property type="term" value="P:positive regulation of SREBP signaling pathway"/>
    <property type="evidence" value="ECO:0007669"/>
    <property type="project" value="InterPro"/>
</dbReference>
<keyword evidence="2" id="KW-0812">Transmembrane</keyword>
<evidence type="ECO:0000256" key="1">
    <source>
        <dbReference type="ARBA" id="ARBA00004194"/>
    </source>
</evidence>
<keyword evidence="4" id="KW-0333">Golgi apparatus</keyword>
<dbReference type="PANTHER" id="PTHR13481">
    <property type="entry name" value="SREBP REGULATING GENE PROTEIN"/>
    <property type="match status" value="1"/>
</dbReference>
<protein>
    <recommendedName>
        <fullName evidence="8">SREBP regulating gene protein</fullName>
    </recommendedName>
</protein>
<keyword evidence="11" id="KW-1185">Reference proteome</keyword>
<evidence type="ECO:0000256" key="8">
    <source>
        <dbReference type="ARBA" id="ARBA00023485"/>
    </source>
</evidence>
<evidence type="ECO:0000256" key="3">
    <source>
        <dbReference type="ARBA" id="ARBA00022989"/>
    </source>
</evidence>
<dbReference type="OMA" id="CNTTSHC"/>
<dbReference type="HOGENOM" id="CLU_1380140_0_0_1"/>
<dbReference type="GeneID" id="5002582"/>
<keyword evidence="6" id="KW-0325">Glycoprotein</keyword>
<evidence type="ECO:0000256" key="7">
    <source>
        <dbReference type="ARBA" id="ARBA00023461"/>
    </source>
</evidence>
<dbReference type="eggNOG" id="KOG3136">
    <property type="taxonomic scope" value="Eukaryota"/>
</dbReference>
<evidence type="ECO:0000256" key="4">
    <source>
        <dbReference type="ARBA" id="ARBA00023034"/>
    </source>
</evidence>
<dbReference type="OrthoDB" id="70142at2759"/>
<dbReference type="KEGG" id="olu:OSTLU_15822"/>
<evidence type="ECO:0000256" key="6">
    <source>
        <dbReference type="ARBA" id="ARBA00023180"/>
    </source>
</evidence>
<dbReference type="Proteomes" id="UP000001568">
    <property type="component" value="Chromosome 6"/>
</dbReference>
<evidence type="ECO:0000256" key="9">
    <source>
        <dbReference type="SAM" id="SignalP"/>
    </source>
</evidence>
<dbReference type="Gramene" id="ABO96790">
    <property type="protein sequence ID" value="ABO96790"/>
    <property type="gene ID" value="OSTLU_15822"/>
</dbReference>
<dbReference type="PANTHER" id="PTHR13481:SF0">
    <property type="entry name" value="SREBP REGULATING GENE PROTEIN"/>
    <property type="match status" value="1"/>
</dbReference>
<gene>
    <name evidence="10" type="ORF">OSTLU_15822</name>
</gene>
<feature type="chain" id="PRO_5002672039" description="SREBP regulating gene protein" evidence="9">
    <location>
        <begin position="25"/>
        <end position="198"/>
    </location>
</feature>
<evidence type="ECO:0000256" key="2">
    <source>
        <dbReference type="ARBA" id="ARBA00022692"/>
    </source>
</evidence>
<evidence type="ECO:0000313" key="11">
    <source>
        <dbReference type="Proteomes" id="UP000001568"/>
    </source>
</evidence>